<feature type="compositionally biased region" description="Basic and acidic residues" evidence="1">
    <location>
        <begin position="10"/>
        <end position="20"/>
    </location>
</feature>
<feature type="transmembrane region" description="Helical" evidence="2">
    <location>
        <begin position="525"/>
        <end position="548"/>
    </location>
</feature>
<evidence type="ECO:0000313" key="3">
    <source>
        <dbReference type="EMBL" id="HJA79440.1"/>
    </source>
</evidence>
<feature type="transmembrane region" description="Helical" evidence="2">
    <location>
        <begin position="501"/>
        <end position="518"/>
    </location>
</feature>
<dbReference type="PANTHER" id="PTHR24216:SF65">
    <property type="entry name" value="PAXILLIN-LIKE PROTEIN 1"/>
    <property type="match status" value="1"/>
</dbReference>
<feature type="transmembrane region" description="Helical" evidence="2">
    <location>
        <begin position="178"/>
        <end position="202"/>
    </location>
</feature>
<accession>A0A9D2KS10</accession>
<feature type="transmembrane region" description="Helical" evidence="2">
    <location>
        <begin position="568"/>
        <end position="589"/>
    </location>
</feature>
<sequence>MSQYYPGQQSDHDIRCDEGMPARPVPEKQTPPAQEPLSAGTAETATAQAASSAADEAAQPAAEQAMSEPASAAADSPDSPEATDAAATAEDAPETSSENAQAAPEATAASADASADDSSAGAEGGSEPQSAGQRPATPKAAPGTTAHIDPVPEDEDIPVLEVAPPSTHSRPAGRAQQLFLTLAKIGPLALLVLLAVQLWPIFLTGGRFCPAEWPSVLAALTSLGSGDWLCPTGPQGAQLPLLFWCMGGLHHLLNLGGLPELLLFPVTSALCGALLLLAVWALSRACGSSSQAALASGLMLLSSLLFPLLAHFTGPQPLATALTLLSLACLCRGWQKASSPLLLVAGFVLAGLAGLGGGLAYVALPPLTSLVWLLWRLRLSRAQRLDAVAGFLGMLLVVALWLLALIILVEADSYLQSVVRQFWHWPLPLSGRWWLPLAVGLLGMGPWLALVPFVSWPRVLRQAPHDLLASRHENCGSSFLWIALFLSVPLCLLAPGLSGSGLLLCLLAILLGRALLRLSDLGSRIFFLVVALLFLHAGMALTACGFSLTLDWLVNFTSLHLTPEQREVVAQLSGLPVLGILGILCAVVLARLVRRGWPGGALLVCSLLACVLAQPAHLLLTPQLGAQPSVPLPSAEELRAFLEQRNDKPLPPWYPAPIDLNALPSGDEAAQTAPEAEKAPDATPDSPADLDGPATDAPDTATTPAAPAEEAPSPSPDAETPADGSKGGNAGSDSAPAQPRGDAGKASMPGAKASPDAPEEADPKPADAPEPEAATL</sequence>
<feature type="transmembrane region" description="Helical" evidence="2">
    <location>
        <begin position="433"/>
        <end position="454"/>
    </location>
</feature>
<feature type="region of interest" description="Disordered" evidence="1">
    <location>
        <begin position="1"/>
        <end position="154"/>
    </location>
</feature>
<keyword evidence="2" id="KW-0812">Transmembrane</keyword>
<dbReference type="Proteomes" id="UP000823821">
    <property type="component" value="Unassembled WGS sequence"/>
</dbReference>
<feature type="transmembrane region" description="Helical" evidence="2">
    <location>
        <begin position="262"/>
        <end position="282"/>
    </location>
</feature>
<keyword evidence="2" id="KW-1133">Transmembrane helix</keyword>
<dbReference type="AlphaFoldDB" id="A0A9D2KS10"/>
<feature type="transmembrane region" description="Helical" evidence="2">
    <location>
        <begin position="387"/>
        <end position="409"/>
    </location>
</feature>
<reference evidence="3" key="1">
    <citation type="journal article" date="2021" name="PeerJ">
        <title>Extensive microbial diversity within the chicken gut microbiome revealed by metagenomics and culture.</title>
        <authorList>
            <person name="Gilroy R."/>
            <person name="Ravi A."/>
            <person name="Getino M."/>
            <person name="Pursley I."/>
            <person name="Horton D.L."/>
            <person name="Alikhan N.F."/>
            <person name="Baker D."/>
            <person name="Gharbi K."/>
            <person name="Hall N."/>
            <person name="Watson M."/>
            <person name="Adriaenssens E.M."/>
            <person name="Foster-Nyarko E."/>
            <person name="Jarju S."/>
            <person name="Secka A."/>
            <person name="Antonio M."/>
            <person name="Oren A."/>
            <person name="Chaudhuri R.R."/>
            <person name="La Ragione R."/>
            <person name="Hildebrand F."/>
            <person name="Pallen M.J."/>
        </authorList>
    </citation>
    <scope>NUCLEOTIDE SEQUENCE</scope>
    <source>
        <strain evidence="3">5032</strain>
    </source>
</reference>
<feature type="transmembrane region" description="Helical" evidence="2">
    <location>
        <begin position="342"/>
        <end position="375"/>
    </location>
</feature>
<gene>
    <name evidence="3" type="ORF">H9784_07745</name>
</gene>
<feature type="transmembrane region" description="Helical" evidence="2">
    <location>
        <begin position="294"/>
        <end position="312"/>
    </location>
</feature>
<evidence type="ECO:0000313" key="4">
    <source>
        <dbReference type="Proteomes" id="UP000823821"/>
    </source>
</evidence>
<feature type="region of interest" description="Disordered" evidence="1">
    <location>
        <begin position="649"/>
        <end position="776"/>
    </location>
</feature>
<feature type="compositionally biased region" description="Low complexity" evidence="1">
    <location>
        <begin position="687"/>
        <end position="723"/>
    </location>
</feature>
<name>A0A9D2KS10_9BACT</name>
<protein>
    <submittedName>
        <fullName evidence="3">Uncharacterized protein</fullName>
    </submittedName>
</protein>
<keyword evidence="2" id="KW-0472">Membrane</keyword>
<evidence type="ECO:0000256" key="1">
    <source>
        <dbReference type="SAM" id="MobiDB-lite"/>
    </source>
</evidence>
<feature type="compositionally biased region" description="Low complexity" evidence="1">
    <location>
        <begin position="42"/>
        <end position="146"/>
    </location>
</feature>
<feature type="transmembrane region" description="Helical" evidence="2">
    <location>
        <begin position="601"/>
        <end position="620"/>
    </location>
</feature>
<organism evidence="3 4">
    <name type="scientific">Candidatus Desulfovibrio intestinavium</name>
    <dbReference type="NCBI Taxonomy" id="2838534"/>
    <lineage>
        <taxon>Bacteria</taxon>
        <taxon>Pseudomonadati</taxon>
        <taxon>Thermodesulfobacteriota</taxon>
        <taxon>Desulfovibrionia</taxon>
        <taxon>Desulfovibrionales</taxon>
        <taxon>Desulfovibrionaceae</taxon>
        <taxon>Desulfovibrio</taxon>
    </lineage>
</organism>
<reference evidence="3" key="2">
    <citation type="submission" date="2021-04" db="EMBL/GenBank/DDBJ databases">
        <authorList>
            <person name="Gilroy R."/>
        </authorList>
    </citation>
    <scope>NUCLEOTIDE SEQUENCE</scope>
    <source>
        <strain evidence="3">5032</strain>
    </source>
</reference>
<dbReference type="EMBL" id="DWZD01000044">
    <property type="protein sequence ID" value="HJA79440.1"/>
    <property type="molecule type" value="Genomic_DNA"/>
</dbReference>
<comment type="caution">
    <text evidence="3">The sequence shown here is derived from an EMBL/GenBank/DDBJ whole genome shotgun (WGS) entry which is preliminary data.</text>
</comment>
<feature type="transmembrane region" description="Helical" evidence="2">
    <location>
        <begin position="475"/>
        <end position="495"/>
    </location>
</feature>
<evidence type="ECO:0000256" key="2">
    <source>
        <dbReference type="SAM" id="Phobius"/>
    </source>
</evidence>
<dbReference type="PANTHER" id="PTHR24216">
    <property type="entry name" value="PAXILLIN-RELATED"/>
    <property type="match status" value="1"/>
</dbReference>
<proteinExistence type="predicted"/>